<dbReference type="Proteomes" id="UP001174909">
    <property type="component" value="Unassembled WGS sequence"/>
</dbReference>
<reference evidence="1" key="1">
    <citation type="submission" date="2023-03" db="EMBL/GenBank/DDBJ databases">
        <authorList>
            <person name="Steffen K."/>
            <person name="Cardenas P."/>
        </authorList>
    </citation>
    <scope>NUCLEOTIDE SEQUENCE</scope>
</reference>
<name>A0AA35VY06_GEOBA</name>
<comment type="caution">
    <text evidence="1">The sequence shown here is derived from an EMBL/GenBank/DDBJ whole genome shotgun (WGS) entry which is preliminary data.</text>
</comment>
<dbReference type="AlphaFoldDB" id="A0AA35VY06"/>
<sequence>MVYCSCKVSPCRRSVCLRGLCRRVKYRRTFGVVAVKIDRLQKLRLPKKQREPSPDEDFNCCHGFTVVAVRTIGPP</sequence>
<feature type="non-terminal residue" evidence="1">
    <location>
        <position position="1"/>
    </location>
</feature>
<dbReference type="EMBL" id="CASHTH010000316">
    <property type="protein sequence ID" value="CAI7997463.1"/>
    <property type="molecule type" value="Genomic_DNA"/>
</dbReference>
<protein>
    <submittedName>
        <fullName evidence="1">Uncharacterized protein</fullName>
    </submittedName>
</protein>
<organism evidence="1 2">
    <name type="scientific">Geodia barretti</name>
    <name type="common">Barrett's horny sponge</name>
    <dbReference type="NCBI Taxonomy" id="519541"/>
    <lineage>
        <taxon>Eukaryota</taxon>
        <taxon>Metazoa</taxon>
        <taxon>Porifera</taxon>
        <taxon>Demospongiae</taxon>
        <taxon>Heteroscleromorpha</taxon>
        <taxon>Tetractinellida</taxon>
        <taxon>Astrophorina</taxon>
        <taxon>Geodiidae</taxon>
        <taxon>Geodia</taxon>
    </lineage>
</organism>
<proteinExistence type="predicted"/>
<keyword evidence="2" id="KW-1185">Reference proteome</keyword>
<evidence type="ECO:0000313" key="1">
    <source>
        <dbReference type="EMBL" id="CAI7997463.1"/>
    </source>
</evidence>
<gene>
    <name evidence="1" type="ORF">GBAR_LOCUS2156</name>
</gene>
<accession>A0AA35VY06</accession>
<evidence type="ECO:0000313" key="2">
    <source>
        <dbReference type="Proteomes" id="UP001174909"/>
    </source>
</evidence>